<feature type="domain" description="Calcineurin-like phosphoesterase" evidence="8">
    <location>
        <begin position="1"/>
        <end position="152"/>
    </location>
</feature>
<evidence type="ECO:0000313" key="10">
    <source>
        <dbReference type="Proteomes" id="UP000269721"/>
    </source>
</evidence>
<protein>
    <recommendedName>
        <fullName evidence="2 7">Vacuolar protein sorting-associated protein 29</fullName>
    </recommendedName>
</protein>
<dbReference type="GO" id="GO:0031410">
    <property type="term" value="C:cytoplasmic vesicle"/>
    <property type="evidence" value="ECO:0007669"/>
    <property type="project" value="UniProtKB-ARBA"/>
</dbReference>
<dbReference type="GO" id="GO:0016787">
    <property type="term" value="F:hydrolase activity"/>
    <property type="evidence" value="ECO:0007669"/>
    <property type="project" value="UniProtKB-KW"/>
</dbReference>
<evidence type="ECO:0000256" key="5">
    <source>
        <dbReference type="ARBA" id="ARBA00022801"/>
    </source>
</evidence>
<keyword evidence="10" id="KW-1185">Reference proteome</keyword>
<dbReference type="InterPro" id="IPR028661">
    <property type="entry name" value="Vps29"/>
</dbReference>
<evidence type="ECO:0000256" key="2">
    <source>
        <dbReference type="ARBA" id="ARBA00017767"/>
    </source>
</evidence>
<evidence type="ECO:0000256" key="3">
    <source>
        <dbReference type="ARBA" id="ARBA00022448"/>
    </source>
</evidence>
<dbReference type="AlphaFoldDB" id="A0A4P9W9F3"/>
<evidence type="ECO:0000256" key="1">
    <source>
        <dbReference type="ARBA" id="ARBA00005945"/>
    </source>
</evidence>
<dbReference type="InterPro" id="IPR029052">
    <property type="entry name" value="Metallo-depent_PP-like"/>
</dbReference>
<dbReference type="InterPro" id="IPR024654">
    <property type="entry name" value="Calcineurin-like_PHP_lpxH"/>
</dbReference>
<dbReference type="NCBIfam" id="TIGR00040">
    <property type="entry name" value="yfcE"/>
    <property type="match status" value="1"/>
</dbReference>
<organism evidence="9 10">
    <name type="scientific">Blyttiomyces helicus</name>
    <dbReference type="NCBI Taxonomy" id="388810"/>
    <lineage>
        <taxon>Eukaryota</taxon>
        <taxon>Fungi</taxon>
        <taxon>Fungi incertae sedis</taxon>
        <taxon>Chytridiomycota</taxon>
        <taxon>Chytridiomycota incertae sedis</taxon>
        <taxon>Chytridiomycetes</taxon>
        <taxon>Chytridiomycetes incertae sedis</taxon>
        <taxon>Blyttiomyces</taxon>
    </lineage>
</organism>
<comment type="similarity">
    <text evidence="1 7">Belongs to the VPS29 family.</text>
</comment>
<keyword evidence="4" id="KW-0479">Metal-binding</keyword>
<reference evidence="10" key="1">
    <citation type="journal article" date="2018" name="Nat. Microbiol.">
        <title>Leveraging single-cell genomics to expand the fungal tree of life.</title>
        <authorList>
            <person name="Ahrendt S.R."/>
            <person name="Quandt C.A."/>
            <person name="Ciobanu D."/>
            <person name="Clum A."/>
            <person name="Salamov A."/>
            <person name="Andreopoulos B."/>
            <person name="Cheng J.F."/>
            <person name="Woyke T."/>
            <person name="Pelin A."/>
            <person name="Henrissat B."/>
            <person name="Reynolds N.K."/>
            <person name="Benny G.L."/>
            <person name="Smith M.E."/>
            <person name="James T.Y."/>
            <person name="Grigoriev I.V."/>
        </authorList>
    </citation>
    <scope>NUCLEOTIDE SEQUENCE [LARGE SCALE GENOMIC DNA]</scope>
</reference>
<proteinExistence type="inferred from homology"/>
<keyword evidence="6" id="KW-0653">Protein transport</keyword>
<dbReference type="CDD" id="cd07394">
    <property type="entry name" value="MPP_Vps29"/>
    <property type="match status" value="1"/>
</dbReference>
<dbReference type="GO" id="GO:0030904">
    <property type="term" value="C:retromer complex"/>
    <property type="evidence" value="ECO:0007669"/>
    <property type="project" value="InterPro"/>
</dbReference>
<dbReference type="SUPFAM" id="SSF56300">
    <property type="entry name" value="Metallo-dependent phosphatases"/>
    <property type="match status" value="1"/>
</dbReference>
<dbReference type="GO" id="GO:0005829">
    <property type="term" value="C:cytosol"/>
    <property type="evidence" value="ECO:0007669"/>
    <property type="project" value="GOC"/>
</dbReference>
<dbReference type="GO" id="GO:0015031">
    <property type="term" value="P:protein transport"/>
    <property type="evidence" value="ECO:0007669"/>
    <property type="project" value="UniProtKB-KW"/>
</dbReference>
<dbReference type="OrthoDB" id="10258130at2759"/>
<dbReference type="GO" id="GO:0042147">
    <property type="term" value="P:retrograde transport, endosome to Golgi"/>
    <property type="evidence" value="ECO:0007669"/>
    <property type="project" value="InterPro"/>
</dbReference>
<gene>
    <name evidence="9" type="ORF">BDK51DRAFT_16580</name>
</gene>
<evidence type="ECO:0000259" key="8">
    <source>
        <dbReference type="Pfam" id="PF12850"/>
    </source>
</evidence>
<accession>A0A4P9W9F3</accession>
<sequence>MLVLVIGDFHVPHRCIDLPAKFKKLLVPGKIQQILCTGNLTSRETLDYLRTVCADLVVVRGDMDEGGAAVGSAATQAQQHSRVVTHGAVRIGVIHGHQVVPWGDQRALGIVARGMDVDVLVSGHTHRFEAYEHEGRFFVNPGSATGAFFSGPAAGGIAAEPVVPGCDTTPSFVLMDIQGPTVVMYVYQLVDGDVRVEKLDYTKRLYD</sequence>
<dbReference type="PROSITE" id="PS01269">
    <property type="entry name" value="UPF0025"/>
    <property type="match status" value="1"/>
</dbReference>
<evidence type="ECO:0000256" key="6">
    <source>
        <dbReference type="ARBA" id="ARBA00022927"/>
    </source>
</evidence>
<name>A0A4P9W9F3_9FUNG</name>
<dbReference type="GO" id="GO:0046872">
    <property type="term" value="F:metal ion binding"/>
    <property type="evidence" value="ECO:0007669"/>
    <property type="project" value="UniProtKB-KW"/>
</dbReference>
<dbReference type="InterPro" id="IPR000979">
    <property type="entry name" value="Phosphodiesterase_MJ0936/Vps29"/>
</dbReference>
<evidence type="ECO:0000313" key="9">
    <source>
        <dbReference type="EMBL" id="RKO87748.1"/>
    </source>
</evidence>
<dbReference type="EMBL" id="KZ997181">
    <property type="protein sequence ID" value="RKO87748.1"/>
    <property type="molecule type" value="Genomic_DNA"/>
</dbReference>
<dbReference type="Pfam" id="PF12850">
    <property type="entry name" value="Metallophos_2"/>
    <property type="match status" value="1"/>
</dbReference>
<keyword evidence="3" id="KW-0813">Transport</keyword>
<dbReference type="Proteomes" id="UP000269721">
    <property type="component" value="Unassembled WGS sequence"/>
</dbReference>
<evidence type="ECO:0000256" key="7">
    <source>
        <dbReference type="RuleBase" id="RU362040"/>
    </source>
</evidence>
<dbReference type="Gene3D" id="3.60.21.10">
    <property type="match status" value="1"/>
</dbReference>
<dbReference type="FunFam" id="3.60.21.10:FF:000015">
    <property type="entry name" value="Vacuolar protein sorting-associated protein 29"/>
    <property type="match status" value="1"/>
</dbReference>
<evidence type="ECO:0000256" key="4">
    <source>
        <dbReference type="ARBA" id="ARBA00022723"/>
    </source>
</evidence>
<dbReference type="InterPro" id="IPR020935">
    <property type="entry name" value="PdiEstase_YfcE_CS"/>
</dbReference>
<dbReference type="PANTHER" id="PTHR11124">
    <property type="entry name" value="VACUOLAR SORTING PROTEIN VPS29"/>
    <property type="match status" value="1"/>
</dbReference>
<keyword evidence="5" id="KW-0378">Hydrolase</keyword>